<protein>
    <submittedName>
        <fullName evidence="2">Uncharacterized protein</fullName>
    </submittedName>
</protein>
<dbReference type="Gramene" id="arahy.Tifrunner.gnm2.ann2.Ah01g270400.1">
    <property type="protein sequence ID" value="arahy.Tifrunner.gnm2.ann2.Ah01g270400.1-CDS-1"/>
    <property type="gene ID" value="arahy.Tifrunner.gnm2.ann2.Ah01g270400"/>
</dbReference>
<sequence length="165" mass="18711">MELELESSSTPTAQATSRSSCFPCFAPRRRSASWWQRVRTASWSDNSSPRAPPPTAADHWWSRGLRAFKKLREWSELLAGPRWKTFIRRTFNRNNNRASKRVAANYQYDPLSYALNFDEGQNGDFHDDPDVRNFSTRYASANVKSVSGAEEEVGCGSGKDDVVLV</sequence>
<dbReference type="PANTHER" id="PTHR47076:SF9">
    <property type="entry name" value="NHL DOMAIN PROTEIN"/>
    <property type="match status" value="1"/>
</dbReference>
<dbReference type="Proteomes" id="UP000289738">
    <property type="component" value="Chromosome B01"/>
</dbReference>
<dbReference type="STRING" id="3818.A0A445AUJ1"/>
<organism evidence="2 4">
    <name type="scientific">Arachis hypogaea</name>
    <name type="common">Peanut</name>
    <dbReference type="NCBI Taxonomy" id="3818"/>
    <lineage>
        <taxon>Eukaryota</taxon>
        <taxon>Viridiplantae</taxon>
        <taxon>Streptophyta</taxon>
        <taxon>Embryophyta</taxon>
        <taxon>Tracheophyta</taxon>
        <taxon>Spermatophyta</taxon>
        <taxon>Magnoliopsida</taxon>
        <taxon>eudicotyledons</taxon>
        <taxon>Gunneridae</taxon>
        <taxon>Pentapetalae</taxon>
        <taxon>rosids</taxon>
        <taxon>fabids</taxon>
        <taxon>Fabales</taxon>
        <taxon>Fabaceae</taxon>
        <taxon>Papilionoideae</taxon>
        <taxon>50 kb inversion clade</taxon>
        <taxon>dalbergioids sensu lato</taxon>
        <taxon>Dalbergieae</taxon>
        <taxon>Pterocarpus clade</taxon>
        <taxon>Arachis</taxon>
    </lineage>
</organism>
<gene>
    <name evidence="3" type="ORF">Ahy_A01g001900</name>
    <name evidence="2" type="ORF">Ahy_B01g054909</name>
</gene>
<accession>A0A445AUJ1</accession>
<feature type="region of interest" description="Disordered" evidence="1">
    <location>
        <begin position="1"/>
        <end position="20"/>
    </location>
</feature>
<proteinExistence type="predicted"/>
<evidence type="ECO:0000313" key="4">
    <source>
        <dbReference type="Proteomes" id="UP000289738"/>
    </source>
</evidence>
<dbReference type="Proteomes" id="UP000289738">
    <property type="component" value="Chromosome A01"/>
</dbReference>
<keyword evidence="4" id="KW-1185">Reference proteome</keyword>
<name>A0A445AUJ1_ARAHY</name>
<dbReference type="Gramene" id="arahy.Tifrunner.gnm2.ann2.Ah11g293200.1">
    <property type="protein sequence ID" value="arahy.Tifrunner.gnm2.ann2.Ah11g293200.1-CDS-1"/>
    <property type="gene ID" value="arahy.Tifrunner.gnm2.ann2.Ah11g293200"/>
</dbReference>
<comment type="caution">
    <text evidence="2">The sequence shown here is derived from an EMBL/GenBank/DDBJ whole genome shotgun (WGS) entry which is preliminary data.</text>
</comment>
<evidence type="ECO:0000313" key="3">
    <source>
        <dbReference type="EMBL" id="RYR77441.1"/>
    </source>
</evidence>
<dbReference type="OrthoDB" id="1723198at2759"/>
<dbReference type="EMBL" id="SDMP01000001">
    <property type="protein sequence ID" value="RYR77441.1"/>
    <property type="molecule type" value="Genomic_DNA"/>
</dbReference>
<reference evidence="2 4" key="1">
    <citation type="submission" date="2019-01" db="EMBL/GenBank/DDBJ databases">
        <title>Sequencing of cultivated peanut Arachis hypogaea provides insights into genome evolution and oil improvement.</title>
        <authorList>
            <person name="Chen X."/>
        </authorList>
    </citation>
    <scope>NUCLEOTIDE SEQUENCE [LARGE SCALE GENOMIC DNA]</scope>
    <source>
        <strain evidence="4">cv. Fuhuasheng</strain>
        <strain evidence="2">GDAAS-fuhuasheng2018</strain>
        <tissue evidence="2">Leaves</tissue>
    </source>
</reference>
<evidence type="ECO:0000313" key="2">
    <source>
        <dbReference type="EMBL" id="RYR30081.1"/>
    </source>
</evidence>
<dbReference type="PANTHER" id="PTHR47076">
    <property type="entry name" value="NHL DOMAIN PROTEIN"/>
    <property type="match status" value="1"/>
</dbReference>
<dbReference type="AlphaFoldDB" id="A0A445AUJ1"/>
<dbReference type="EMBL" id="SDMP01000011">
    <property type="protein sequence ID" value="RYR30081.1"/>
    <property type="molecule type" value="Genomic_DNA"/>
</dbReference>
<evidence type="ECO:0000256" key="1">
    <source>
        <dbReference type="SAM" id="MobiDB-lite"/>
    </source>
</evidence>